<dbReference type="EMBL" id="JYDU01000048">
    <property type="protein sequence ID" value="KRX96039.1"/>
    <property type="molecule type" value="Genomic_DNA"/>
</dbReference>
<dbReference type="Proteomes" id="UP000054815">
    <property type="component" value="Unassembled WGS sequence"/>
</dbReference>
<name>A0A0V0Y785_TRIPS</name>
<protein>
    <submittedName>
        <fullName evidence="1">Uncharacterized protein</fullName>
    </submittedName>
</protein>
<gene>
    <name evidence="1" type="ORF">T4E_9808</name>
</gene>
<sequence length="79" mass="8983">MSSAINIEPPSWEFYPVAEKFIDFGLLKIYIPLSGELFLVIMMELVYKTLDFLSKMEKGILYLPVADSIECKKYPAGAD</sequence>
<evidence type="ECO:0000313" key="2">
    <source>
        <dbReference type="Proteomes" id="UP000054815"/>
    </source>
</evidence>
<proteinExistence type="predicted"/>
<evidence type="ECO:0000313" key="1">
    <source>
        <dbReference type="EMBL" id="KRX96039.1"/>
    </source>
</evidence>
<organism evidence="1 2">
    <name type="scientific">Trichinella pseudospiralis</name>
    <name type="common">Parasitic roundworm</name>
    <dbReference type="NCBI Taxonomy" id="6337"/>
    <lineage>
        <taxon>Eukaryota</taxon>
        <taxon>Metazoa</taxon>
        <taxon>Ecdysozoa</taxon>
        <taxon>Nematoda</taxon>
        <taxon>Enoplea</taxon>
        <taxon>Dorylaimia</taxon>
        <taxon>Trichinellida</taxon>
        <taxon>Trichinellidae</taxon>
        <taxon>Trichinella</taxon>
    </lineage>
</organism>
<reference evidence="1 2" key="1">
    <citation type="submission" date="2015-01" db="EMBL/GenBank/DDBJ databases">
        <title>Evolution of Trichinella species and genotypes.</title>
        <authorList>
            <person name="Korhonen P.K."/>
            <person name="Edoardo P."/>
            <person name="Giuseppe L.R."/>
            <person name="Gasser R.B."/>
        </authorList>
    </citation>
    <scope>NUCLEOTIDE SEQUENCE [LARGE SCALE GENOMIC DNA]</scope>
    <source>
        <strain evidence="1">ISS141</strain>
    </source>
</reference>
<comment type="caution">
    <text evidence="1">The sequence shown here is derived from an EMBL/GenBank/DDBJ whole genome shotgun (WGS) entry which is preliminary data.</text>
</comment>
<dbReference type="AlphaFoldDB" id="A0A0V0Y785"/>
<accession>A0A0V0Y785</accession>